<dbReference type="PANTHER" id="PTHR48098:SF1">
    <property type="entry name" value="DIACYLGLYCEROL ACYLTRANSFERASE_MYCOLYLTRANSFERASE AG85A"/>
    <property type="match status" value="1"/>
</dbReference>
<evidence type="ECO:0000313" key="3">
    <source>
        <dbReference type="EMBL" id="GIL31929.1"/>
    </source>
</evidence>
<keyword evidence="4" id="KW-1185">Reference proteome</keyword>
<feature type="transmembrane region" description="Helical" evidence="2">
    <location>
        <begin position="12"/>
        <end position="32"/>
    </location>
</feature>
<organism evidence="3 4">
    <name type="scientific">Actinocatenispora comari</name>
    <dbReference type="NCBI Taxonomy" id="2807577"/>
    <lineage>
        <taxon>Bacteria</taxon>
        <taxon>Bacillati</taxon>
        <taxon>Actinomycetota</taxon>
        <taxon>Actinomycetes</taxon>
        <taxon>Micromonosporales</taxon>
        <taxon>Micromonosporaceae</taxon>
        <taxon>Actinocatenispora</taxon>
    </lineage>
</organism>
<feature type="transmembrane region" description="Helical" evidence="2">
    <location>
        <begin position="44"/>
        <end position="62"/>
    </location>
</feature>
<keyword evidence="2" id="KW-0812">Transmembrane</keyword>
<dbReference type="EMBL" id="BOPO01000150">
    <property type="protein sequence ID" value="GIL31929.1"/>
    <property type="molecule type" value="Genomic_DNA"/>
</dbReference>
<sequence length="402" mass="43550">MVHPLVKLTGTTLIAIVAVTAVALVAGAVLTWRRWRRCRMVRTVAALACSQLLVALTVGLAVNQRQDFFSSWTDLAGADTPPAVAPRVTAGAMDARAAEHARNAEPGHGVVLAFRLHGARSKLNLPALVYLPPQYSLHSWRQRRFPVVEFLDGFPGRPTHWTNSLHIQTMLDAEIRAGRMPPTVAVFPTQSTDPSTRDSECVDEVHGPQYATYLTSDVKQVLRRDFRVLPGRSGWGLIGYSTGGFCAANLALRRGFGYAAAASISGEFAPYTGPRVDDLFHGDRTVREANTPTWVVRHDRHLPAIAVYAACARPDPEPCQEGRTFARAARGSPVSVQKVELPTGGHNFYVWRAVLPAALDFLSAHLSPPLAPAAAPGHPKTVLPTPAPAPTARPVAHRSRRP</sequence>
<dbReference type="GO" id="GO:0016747">
    <property type="term" value="F:acyltransferase activity, transferring groups other than amino-acyl groups"/>
    <property type="evidence" value="ECO:0007669"/>
    <property type="project" value="TreeGrafter"/>
</dbReference>
<dbReference type="InterPro" id="IPR050583">
    <property type="entry name" value="Mycobacterial_A85_antigen"/>
</dbReference>
<keyword evidence="2" id="KW-1133">Transmembrane helix</keyword>
<dbReference type="Pfam" id="PF00756">
    <property type="entry name" value="Esterase"/>
    <property type="match status" value="1"/>
</dbReference>
<accession>A0A8J4ESG9</accession>
<evidence type="ECO:0000256" key="2">
    <source>
        <dbReference type="SAM" id="Phobius"/>
    </source>
</evidence>
<dbReference type="PANTHER" id="PTHR48098">
    <property type="entry name" value="ENTEROCHELIN ESTERASE-RELATED"/>
    <property type="match status" value="1"/>
</dbReference>
<dbReference type="Gene3D" id="3.40.50.1820">
    <property type="entry name" value="alpha/beta hydrolase"/>
    <property type="match status" value="1"/>
</dbReference>
<dbReference type="InterPro" id="IPR029058">
    <property type="entry name" value="AB_hydrolase_fold"/>
</dbReference>
<dbReference type="RefSeq" id="WP_207129468.1">
    <property type="nucleotide sequence ID" value="NZ_BOPO01000150.1"/>
</dbReference>
<dbReference type="InterPro" id="IPR000801">
    <property type="entry name" value="Esterase-like"/>
</dbReference>
<dbReference type="SUPFAM" id="SSF53474">
    <property type="entry name" value="alpha/beta-Hydrolases"/>
    <property type="match status" value="1"/>
</dbReference>
<feature type="compositionally biased region" description="Low complexity" evidence="1">
    <location>
        <begin position="372"/>
        <end position="384"/>
    </location>
</feature>
<keyword evidence="2" id="KW-0472">Membrane</keyword>
<evidence type="ECO:0000313" key="4">
    <source>
        <dbReference type="Proteomes" id="UP000614996"/>
    </source>
</evidence>
<proteinExistence type="predicted"/>
<evidence type="ECO:0000256" key="1">
    <source>
        <dbReference type="SAM" id="MobiDB-lite"/>
    </source>
</evidence>
<dbReference type="Proteomes" id="UP000614996">
    <property type="component" value="Unassembled WGS sequence"/>
</dbReference>
<name>A0A8J4ESG9_9ACTN</name>
<gene>
    <name evidence="3" type="ORF">NUM_71830</name>
</gene>
<dbReference type="AlphaFoldDB" id="A0A8J4ESG9"/>
<protein>
    <submittedName>
        <fullName evidence="3">Esterase</fullName>
    </submittedName>
</protein>
<comment type="caution">
    <text evidence="3">The sequence shown here is derived from an EMBL/GenBank/DDBJ whole genome shotgun (WGS) entry which is preliminary data.</text>
</comment>
<reference evidence="4" key="1">
    <citation type="journal article" date="2021" name="Int. J. Syst. Evol. Microbiol.">
        <title>Actinocatenispora comari sp. nov., an endophytic actinomycete isolated from aerial parts of Comarum salesowianum.</title>
        <authorList>
            <person name="Oyunbileg N."/>
            <person name="Iizaka Y."/>
            <person name="Hamada M."/>
            <person name="Davaapurev B.O."/>
            <person name="Fukumoto A."/>
            <person name="Tsetseg B."/>
            <person name="Kato F."/>
            <person name="Tamura T."/>
            <person name="Batkhuu J."/>
            <person name="Anzai Y."/>
        </authorList>
    </citation>
    <scope>NUCLEOTIDE SEQUENCE [LARGE SCALE GENOMIC DNA]</scope>
    <source>
        <strain evidence="4">NUM-2625</strain>
    </source>
</reference>
<feature type="region of interest" description="Disordered" evidence="1">
    <location>
        <begin position="372"/>
        <end position="402"/>
    </location>
</feature>